<dbReference type="AlphaFoldDB" id="A0A060W2Y1"/>
<dbReference type="EMBL" id="FR904379">
    <property type="protein sequence ID" value="CDQ61386.1"/>
    <property type="molecule type" value="Genomic_DNA"/>
</dbReference>
<evidence type="ECO:0000313" key="3">
    <source>
        <dbReference type="Proteomes" id="UP000193380"/>
    </source>
</evidence>
<organism evidence="2 3">
    <name type="scientific">Oncorhynchus mykiss</name>
    <name type="common">Rainbow trout</name>
    <name type="synonym">Salmo gairdneri</name>
    <dbReference type="NCBI Taxonomy" id="8022"/>
    <lineage>
        <taxon>Eukaryota</taxon>
        <taxon>Metazoa</taxon>
        <taxon>Chordata</taxon>
        <taxon>Craniata</taxon>
        <taxon>Vertebrata</taxon>
        <taxon>Euteleostomi</taxon>
        <taxon>Actinopterygii</taxon>
        <taxon>Neopterygii</taxon>
        <taxon>Teleostei</taxon>
        <taxon>Protacanthopterygii</taxon>
        <taxon>Salmoniformes</taxon>
        <taxon>Salmonidae</taxon>
        <taxon>Salmoninae</taxon>
        <taxon>Oncorhynchus</taxon>
    </lineage>
</organism>
<evidence type="ECO:0000313" key="2">
    <source>
        <dbReference type="EMBL" id="CDQ61386.1"/>
    </source>
</evidence>
<proteinExistence type="predicted"/>
<dbReference type="InterPro" id="IPR001846">
    <property type="entry name" value="VWF_type-D"/>
</dbReference>
<dbReference type="Proteomes" id="UP000193380">
    <property type="component" value="Unassembled WGS sequence"/>
</dbReference>
<accession>A0A060W2Y1</accession>
<sequence>MKGQICGKADGEVRQEYHTPSGCLTNSPVSFTHSWVLPSENCRDKSVYILLHPSIPKCHMKIESVKLEKHAFTLHSLLINAVG</sequence>
<reference evidence="2" key="2">
    <citation type="submission" date="2014-03" db="EMBL/GenBank/DDBJ databases">
        <authorList>
            <person name="Genoscope - CEA"/>
        </authorList>
    </citation>
    <scope>NUCLEOTIDE SEQUENCE</scope>
</reference>
<dbReference type="STRING" id="8022.A0A060W2Y1"/>
<name>A0A060W2Y1_ONCMY</name>
<evidence type="ECO:0000259" key="1">
    <source>
        <dbReference type="PROSITE" id="PS51233"/>
    </source>
</evidence>
<reference evidence="2" key="1">
    <citation type="journal article" date="2014" name="Nat. Commun.">
        <title>The rainbow trout genome provides novel insights into evolution after whole-genome duplication in vertebrates.</title>
        <authorList>
            <person name="Berthelot C."/>
            <person name="Brunet F."/>
            <person name="Chalopin D."/>
            <person name="Juanchich A."/>
            <person name="Bernard M."/>
            <person name="Noel B."/>
            <person name="Bento P."/>
            <person name="Da Silva C."/>
            <person name="Labadie K."/>
            <person name="Alberti A."/>
            <person name="Aury J.M."/>
            <person name="Louis A."/>
            <person name="Dehais P."/>
            <person name="Bardou P."/>
            <person name="Montfort J."/>
            <person name="Klopp C."/>
            <person name="Cabau C."/>
            <person name="Gaspin C."/>
            <person name="Thorgaard G.H."/>
            <person name="Boussaha M."/>
            <person name="Quillet E."/>
            <person name="Guyomard R."/>
            <person name="Galiana D."/>
            <person name="Bobe J."/>
            <person name="Volff J.N."/>
            <person name="Genet C."/>
            <person name="Wincker P."/>
            <person name="Jaillon O."/>
            <person name="Roest Crollius H."/>
            <person name="Guiguen Y."/>
        </authorList>
    </citation>
    <scope>NUCLEOTIDE SEQUENCE [LARGE SCALE GENOMIC DNA]</scope>
</reference>
<protein>
    <recommendedName>
        <fullName evidence="1">VWFD domain-containing protein</fullName>
    </recommendedName>
</protein>
<dbReference type="PaxDb" id="8022-A0A060W2Y1"/>
<dbReference type="PROSITE" id="PS51233">
    <property type="entry name" value="VWFD"/>
    <property type="match status" value="1"/>
</dbReference>
<feature type="domain" description="VWFD" evidence="1">
    <location>
        <begin position="1"/>
        <end position="43"/>
    </location>
</feature>
<gene>
    <name evidence="2" type="ORF">GSONMT00065146001</name>
</gene>